<organism evidence="2 3">
    <name type="scientific">Dreissena polymorpha</name>
    <name type="common">Zebra mussel</name>
    <name type="synonym">Mytilus polymorpha</name>
    <dbReference type="NCBI Taxonomy" id="45954"/>
    <lineage>
        <taxon>Eukaryota</taxon>
        <taxon>Metazoa</taxon>
        <taxon>Spiralia</taxon>
        <taxon>Lophotrochozoa</taxon>
        <taxon>Mollusca</taxon>
        <taxon>Bivalvia</taxon>
        <taxon>Autobranchia</taxon>
        <taxon>Heteroconchia</taxon>
        <taxon>Euheterodonta</taxon>
        <taxon>Imparidentia</taxon>
        <taxon>Neoheterodontei</taxon>
        <taxon>Myida</taxon>
        <taxon>Dreissenoidea</taxon>
        <taxon>Dreissenidae</taxon>
        <taxon>Dreissena</taxon>
    </lineage>
</organism>
<accession>A0A9D4BR09</accession>
<comment type="caution">
    <text evidence="2">The sequence shown here is derived from an EMBL/GenBank/DDBJ whole genome shotgun (WGS) entry which is preliminary data.</text>
</comment>
<dbReference type="Proteomes" id="UP000828390">
    <property type="component" value="Unassembled WGS sequence"/>
</dbReference>
<feature type="signal peptide" evidence="1">
    <location>
        <begin position="1"/>
        <end position="16"/>
    </location>
</feature>
<reference evidence="2" key="2">
    <citation type="submission" date="2020-11" db="EMBL/GenBank/DDBJ databases">
        <authorList>
            <person name="McCartney M.A."/>
            <person name="Auch B."/>
            <person name="Kono T."/>
            <person name="Mallez S."/>
            <person name="Becker A."/>
            <person name="Gohl D.M."/>
            <person name="Silverstein K.A.T."/>
            <person name="Koren S."/>
            <person name="Bechman K.B."/>
            <person name="Herman A."/>
            <person name="Abrahante J.E."/>
            <person name="Garbe J."/>
        </authorList>
    </citation>
    <scope>NUCLEOTIDE SEQUENCE</scope>
    <source>
        <strain evidence="2">Duluth1</strain>
        <tissue evidence="2">Whole animal</tissue>
    </source>
</reference>
<evidence type="ECO:0000313" key="3">
    <source>
        <dbReference type="Proteomes" id="UP000828390"/>
    </source>
</evidence>
<reference evidence="2" key="1">
    <citation type="journal article" date="2019" name="bioRxiv">
        <title>The Genome of the Zebra Mussel, Dreissena polymorpha: A Resource for Invasive Species Research.</title>
        <authorList>
            <person name="McCartney M.A."/>
            <person name="Auch B."/>
            <person name="Kono T."/>
            <person name="Mallez S."/>
            <person name="Zhang Y."/>
            <person name="Obille A."/>
            <person name="Becker A."/>
            <person name="Abrahante J.E."/>
            <person name="Garbe J."/>
            <person name="Badalamenti J.P."/>
            <person name="Herman A."/>
            <person name="Mangelson H."/>
            <person name="Liachko I."/>
            <person name="Sullivan S."/>
            <person name="Sone E.D."/>
            <person name="Koren S."/>
            <person name="Silverstein K.A.T."/>
            <person name="Beckman K.B."/>
            <person name="Gohl D.M."/>
        </authorList>
    </citation>
    <scope>NUCLEOTIDE SEQUENCE</scope>
    <source>
        <strain evidence="2">Duluth1</strain>
        <tissue evidence="2">Whole animal</tissue>
    </source>
</reference>
<feature type="chain" id="PRO_5038559298" description="Secreted protein" evidence="1">
    <location>
        <begin position="17"/>
        <end position="112"/>
    </location>
</feature>
<proteinExistence type="predicted"/>
<gene>
    <name evidence="2" type="ORF">DPMN_079414</name>
</gene>
<sequence>MLFGSFLAFFSGGGITSTLSAGLLDTTEQVSPRLEAFSPDTDELLLVVHVEASSTAVLDWELLLLSSRSSDSVVTSSHGILASPSAATCGLSSVVSFSQVAELGSPSAVTEH</sequence>
<keyword evidence="3" id="KW-1185">Reference proteome</keyword>
<dbReference type="AlphaFoldDB" id="A0A9D4BR09"/>
<evidence type="ECO:0000313" key="2">
    <source>
        <dbReference type="EMBL" id="KAH3704358.1"/>
    </source>
</evidence>
<dbReference type="EMBL" id="JAIWYP010000015">
    <property type="protein sequence ID" value="KAH3704358.1"/>
    <property type="molecule type" value="Genomic_DNA"/>
</dbReference>
<keyword evidence="1" id="KW-0732">Signal</keyword>
<protein>
    <recommendedName>
        <fullName evidence="4">Secreted protein</fullName>
    </recommendedName>
</protein>
<name>A0A9D4BR09_DREPO</name>
<evidence type="ECO:0000256" key="1">
    <source>
        <dbReference type="SAM" id="SignalP"/>
    </source>
</evidence>
<evidence type="ECO:0008006" key="4">
    <source>
        <dbReference type="Google" id="ProtNLM"/>
    </source>
</evidence>